<evidence type="ECO:0000313" key="1">
    <source>
        <dbReference type="EMBL" id="KAG5600095.1"/>
    </source>
</evidence>
<organism evidence="1 2">
    <name type="scientific">Solanum commersonii</name>
    <name type="common">Commerson's wild potato</name>
    <name type="synonym">Commerson's nightshade</name>
    <dbReference type="NCBI Taxonomy" id="4109"/>
    <lineage>
        <taxon>Eukaryota</taxon>
        <taxon>Viridiplantae</taxon>
        <taxon>Streptophyta</taxon>
        <taxon>Embryophyta</taxon>
        <taxon>Tracheophyta</taxon>
        <taxon>Spermatophyta</taxon>
        <taxon>Magnoliopsida</taxon>
        <taxon>eudicotyledons</taxon>
        <taxon>Gunneridae</taxon>
        <taxon>Pentapetalae</taxon>
        <taxon>asterids</taxon>
        <taxon>lamiids</taxon>
        <taxon>Solanales</taxon>
        <taxon>Solanaceae</taxon>
        <taxon>Solanoideae</taxon>
        <taxon>Solaneae</taxon>
        <taxon>Solanum</taxon>
    </lineage>
</organism>
<sequence length="161" mass="18137">MTPTAMFISRFGPGHMTTECHKLLKCGHLKIDCFRLIGYPPNYKGKREVGVTGNYATRTPPHFQHYQPNIPPPNQYCHPHTPYPHPQSPPMNHPMPMFTPSQHKKLLRMLDQTTIGETNSLIKNADQVQLPTCDFTKVSHIGDCHIGGCDILRNALCVLAI</sequence>
<name>A0A9J5YJZ8_SOLCO</name>
<keyword evidence="2" id="KW-1185">Reference proteome</keyword>
<dbReference type="EMBL" id="JACXVP010000006">
    <property type="protein sequence ID" value="KAG5600095.1"/>
    <property type="molecule type" value="Genomic_DNA"/>
</dbReference>
<dbReference type="Proteomes" id="UP000824120">
    <property type="component" value="Chromosome 6"/>
</dbReference>
<dbReference type="AlphaFoldDB" id="A0A9J5YJZ8"/>
<gene>
    <name evidence="1" type="ORF">H5410_031465</name>
</gene>
<proteinExistence type="predicted"/>
<accession>A0A9J5YJZ8</accession>
<evidence type="ECO:0000313" key="2">
    <source>
        <dbReference type="Proteomes" id="UP000824120"/>
    </source>
</evidence>
<dbReference type="OrthoDB" id="1224738at2759"/>
<comment type="caution">
    <text evidence="1">The sequence shown here is derived from an EMBL/GenBank/DDBJ whole genome shotgun (WGS) entry which is preliminary data.</text>
</comment>
<reference evidence="1 2" key="1">
    <citation type="submission" date="2020-09" db="EMBL/GenBank/DDBJ databases">
        <title>De no assembly of potato wild relative species, Solanum commersonii.</title>
        <authorList>
            <person name="Cho K."/>
        </authorList>
    </citation>
    <scope>NUCLEOTIDE SEQUENCE [LARGE SCALE GENOMIC DNA]</scope>
    <source>
        <strain evidence="1">LZ3.2</strain>
        <tissue evidence="1">Leaf</tissue>
    </source>
</reference>
<protein>
    <submittedName>
        <fullName evidence="1">Uncharacterized protein</fullName>
    </submittedName>
</protein>